<evidence type="ECO:0000313" key="1">
    <source>
        <dbReference type="EMBL" id="GAF70596.1"/>
    </source>
</evidence>
<sequence length="54" mass="6387">DQRGTIQPYSPIKYELINKLNKEIKLVRILRPSRVRYIGGRTFVMKKALVEKVE</sequence>
<comment type="caution">
    <text evidence="1">The sequence shown here is derived from an EMBL/GenBank/DDBJ whole genome shotgun (WGS) entry which is preliminary data.</text>
</comment>
<organism evidence="1">
    <name type="scientific">marine sediment metagenome</name>
    <dbReference type="NCBI Taxonomy" id="412755"/>
    <lineage>
        <taxon>unclassified sequences</taxon>
        <taxon>metagenomes</taxon>
        <taxon>ecological metagenomes</taxon>
    </lineage>
</organism>
<feature type="non-terminal residue" evidence="1">
    <location>
        <position position="1"/>
    </location>
</feature>
<protein>
    <submittedName>
        <fullName evidence="1">Uncharacterized protein</fullName>
    </submittedName>
</protein>
<accession>X0S5V8</accession>
<dbReference type="AlphaFoldDB" id="X0S5V8"/>
<gene>
    <name evidence="1" type="ORF">S01H1_07675</name>
</gene>
<proteinExistence type="predicted"/>
<dbReference type="EMBL" id="BARS01003948">
    <property type="protein sequence ID" value="GAF70596.1"/>
    <property type="molecule type" value="Genomic_DNA"/>
</dbReference>
<reference evidence="1" key="1">
    <citation type="journal article" date="2014" name="Front. Microbiol.">
        <title>High frequency of phylogenetically diverse reductive dehalogenase-homologous genes in deep subseafloor sedimentary metagenomes.</title>
        <authorList>
            <person name="Kawai M."/>
            <person name="Futagami T."/>
            <person name="Toyoda A."/>
            <person name="Takaki Y."/>
            <person name="Nishi S."/>
            <person name="Hori S."/>
            <person name="Arai W."/>
            <person name="Tsubouchi T."/>
            <person name="Morono Y."/>
            <person name="Uchiyama I."/>
            <person name="Ito T."/>
            <person name="Fujiyama A."/>
            <person name="Inagaki F."/>
            <person name="Takami H."/>
        </authorList>
    </citation>
    <scope>NUCLEOTIDE SEQUENCE</scope>
    <source>
        <strain evidence="1">Expedition CK06-06</strain>
    </source>
</reference>
<name>X0S5V8_9ZZZZ</name>